<feature type="compositionally biased region" description="Low complexity" evidence="1">
    <location>
        <begin position="359"/>
        <end position="370"/>
    </location>
</feature>
<sequence length="1057" mass="116575">MDGTKRKANGLAVPRSNPIDLGSTPPWALPPIYHEESALRFTQTPEFHLTVDPAALYGRTAAVPRTLPARTPLNLAPTVQAPPRPRKQIGKRALPAVTPTVKDDDGDAEDDDDEIICGVDTENGRDSVYLLNADQGSWSGPLESEAEAQVLPDQAILALRHLKRAQQLAEQVQLVSSEDEASEAGEYSDSEADTVVGEASEKWQQSQDEVEQVYATQDDYEEEKKKWHKDLHLRNVIRRVKAKLRSGAVLTLERLGPINLTINCAHPECPAPEHRIPPGAYYVILGQPRQLESAERFCLFCLEWLWNGREMCSPLPTPEVALHTSAAKLTVSNLNLDGAMDDDRLMAAGMELASVTTGTPASSRSSMPRSSIPPTPVTEYSSACSPVFHHDIDKDESAARSETPSPIARRVEVNTVVSREARGLMQGFGEAFLDGQWRVAKKRGDVANKVDDGSTRRSARLQPKSKKENVTTQAEDRIARSAQITKAKSGSNSRAASNDTIADEVVKAEKKLEEMHKQRNLALISLEPGQIAVVRHPRCPKTAAKHMSVDEFGVMYTDLLAEPATKYWAQQHVRGTQLVNGRPESTIAGPVHEDLRDSDSARAWAEGQEEHWCICHGIEDGRDMTRCANERCLVGWYHTDCIDEESQPDDRNDRQEPSASGVTESDTVDWLCHLCTIYGQGKAKSMLPRAVTAERVEKMFAPSYILGAKGSGDEVDMSFSFAKKLLPHQPSVNQRHDLVQLTQLDGPSESPKAPGRAQKHTPDVQSHLYGIPASLLSSKHAPTLEELACYPLAVRYPPLSSPARTRRSETPGGPYTPGSTTSAGRWRHPPTRFQQLAAYIKPGNSLDGPERAAVEAWKLATTEQMEWEKHLERTDTVRGMSPATTDEDDANERAEDARYDVKENDGLEEGLEEGEIAEESVVSQQATVTQVTVENAERDGVDGSVPEEKAGLSKSDCRGKDLTAVLAEIAQPAIKQDRETNVVFRKLAEQDRITITTLLQRTVGRVQASEQGREMVEALRETATHLFKTSKQDCETVFALLEKDKQHRRAGEECVLV</sequence>
<dbReference type="SUPFAM" id="SSF57903">
    <property type="entry name" value="FYVE/PHD zinc finger"/>
    <property type="match status" value="1"/>
</dbReference>
<feature type="region of interest" description="Disordered" evidence="1">
    <location>
        <begin position="73"/>
        <end position="92"/>
    </location>
</feature>
<evidence type="ECO:0008006" key="4">
    <source>
        <dbReference type="Google" id="ProtNLM"/>
    </source>
</evidence>
<feature type="compositionally biased region" description="Low complexity" evidence="1">
    <location>
        <begin position="810"/>
        <end position="822"/>
    </location>
</feature>
<protein>
    <recommendedName>
        <fullName evidence="4">Zinc finger PHD-type domain-containing protein</fullName>
    </recommendedName>
</protein>
<feature type="region of interest" description="Disordered" evidence="1">
    <location>
        <begin position="448"/>
        <end position="474"/>
    </location>
</feature>
<organism evidence="2 3">
    <name type="scientific">Oleoguttula mirabilis</name>
    <dbReference type="NCBI Taxonomy" id="1507867"/>
    <lineage>
        <taxon>Eukaryota</taxon>
        <taxon>Fungi</taxon>
        <taxon>Dikarya</taxon>
        <taxon>Ascomycota</taxon>
        <taxon>Pezizomycotina</taxon>
        <taxon>Dothideomycetes</taxon>
        <taxon>Dothideomycetidae</taxon>
        <taxon>Mycosphaerellales</taxon>
        <taxon>Teratosphaeriaceae</taxon>
        <taxon>Oleoguttula</taxon>
    </lineage>
</organism>
<dbReference type="Proteomes" id="UP001324427">
    <property type="component" value="Unassembled WGS sequence"/>
</dbReference>
<comment type="caution">
    <text evidence="2">The sequence shown here is derived from an EMBL/GenBank/DDBJ whole genome shotgun (WGS) entry which is preliminary data.</text>
</comment>
<evidence type="ECO:0000313" key="2">
    <source>
        <dbReference type="EMBL" id="KAK4545237.1"/>
    </source>
</evidence>
<feature type="compositionally biased region" description="Basic and acidic residues" evidence="1">
    <location>
        <begin position="465"/>
        <end position="474"/>
    </location>
</feature>
<dbReference type="Gene3D" id="3.30.40.10">
    <property type="entry name" value="Zinc/RING finger domain, C3HC4 (zinc finger)"/>
    <property type="match status" value="1"/>
</dbReference>
<keyword evidence="3" id="KW-1185">Reference proteome</keyword>
<proteinExistence type="predicted"/>
<dbReference type="InterPro" id="IPR011011">
    <property type="entry name" value="Znf_FYVE_PHD"/>
</dbReference>
<name>A0AAV9JJ65_9PEZI</name>
<dbReference type="PANTHER" id="PTHR10333">
    <property type="entry name" value="INHIBITOR OF GROWTH PROTEIN"/>
    <property type="match status" value="1"/>
</dbReference>
<gene>
    <name evidence="2" type="ORF">LTR36_003417</name>
</gene>
<dbReference type="EMBL" id="JAVFHQ010000020">
    <property type="protein sequence ID" value="KAK4545237.1"/>
    <property type="molecule type" value="Genomic_DNA"/>
</dbReference>
<feature type="region of interest" description="Disordered" evidence="1">
    <location>
        <begin position="1"/>
        <end position="25"/>
    </location>
</feature>
<dbReference type="GO" id="GO:0000785">
    <property type="term" value="C:chromatin"/>
    <property type="evidence" value="ECO:0007669"/>
    <property type="project" value="UniProtKB-ARBA"/>
</dbReference>
<evidence type="ECO:0000256" key="1">
    <source>
        <dbReference type="SAM" id="MobiDB-lite"/>
    </source>
</evidence>
<dbReference type="AlphaFoldDB" id="A0AAV9JJ65"/>
<evidence type="ECO:0000313" key="3">
    <source>
        <dbReference type="Proteomes" id="UP001324427"/>
    </source>
</evidence>
<reference evidence="2 3" key="1">
    <citation type="submission" date="2021-11" db="EMBL/GenBank/DDBJ databases">
        <title>Black yeast isolated from Biological Soil Crust.</title>
        <authorList>
            <person name="Kurbessoian T."/>
        </authorList>
    </citation>
    <scope>NUCLEOTIDE SEQUENCE [LARGE SCALE GENOMIC DNA]</scope>
    <source>
        <strain evidence="2 3">CCFEE 5522</strain>
    </source>
</reference>
<feature type="region of interest" description="Disordered" evidence="1">
    <location>
        <begin position="800"/>
        <end position="827"/>
    </location>
</feature>
<accession>A0AAV9JJ65</accession>
<dbReference type="InterPro" id="IPR013083">
    <property type="entry name" value="Znf_RING/FYVE/PHD"/>
</dbReference>
<dbReference type="InterPro" id="IPR028651">
    <property type="entry name" value="ING_fam"/>
</dbReference>
<feature type="region of interest" description="Disordered" evidence="1">
    <location>
        <begin position="356"/>
        <end position="380"/>
    </location>
</feature>